<evidence type="ECO:0000313" key="1">
    <source>
        <dbReference type="EMBL" id="EFI28566.1"/>
    </source>
</evidence>
<evidence type="ECO:0008006" key="3">
    <source>
        <dbReference type="Google" id="ProtNLM"/>
    </source>
</evidence>
<dbReference type="AlphaFoldDB" id="D6RJU0"/>
<dbReference type="STRING" id="240176.D6RJU0"/>
<gene>
    <name evidence="1" type="ORF">CC1G_13593</name>
</gene>
<keyword evidence="2" id="KW-1185">Reference proteome</keyword>
<dbReference type="OrthoDB" id="2423701at2759"/>
<proteinExistence type="predicted"/>
<dbReference type="EMBL" id="AACS02000001">
    <property type="protein sequence ID" value="EFI28566.1"/>
    <property type="molecule type" value="Genomic_DNA"/>
</dbReference>
<sequence length="822" mass="93998">MAENLNEKGNKAYREGNLCRARDCYEKAAQQDADEPKYFSNLSAVLFELGEYTECTMVIVKSWNILKRSAAPLASSPLAVKLATRYAKACYFAGRSGPCTKVNEDISRYVERRSGQEQDDKVKEMGTWWEMIKDGEREASPTEELDRARNTGIHKTIHSLIDGVDQDPSTEMKEKDRDSMEKKKLAFLFGGSGDVAKTIVIYELLAAVGQAKNEEERDEIYATLAFMYTWAFLPDYCVQSPRGMAHTSQKVGCADDGTKSHHSSANRNATGVDVNEDNEFEQRLIDKTRALIPPATLITRHPALKRVLEIRKLTGQALRDVKTEVMQKWQPNFLIFDREDIEKRGLRPYDSENGYPHNHYNPQDRLLDFLYACVRSLPPESSNINVMRVPRTVFQIMKQFFTLVVAALNALKGRVVVEVVLEDVIAGLPRLFADPARPKTYPQKFTRMWLSNVPDYTGGTLNTAVFLIPHLHRSKSSMIMSNMLLNTVLFSQVPEVTYNYTLFEEKNLQRFLACRNVKPLDENSAWGRQALIADTDVVRKASRLPSKDELNTWLSHLLLTIVKPAYTNVMPCRIDQPNNLAAFVHVLIYLNTVVGVPGHWLAEFLALVLDNRLATTAKPYCGFLPVPIDHEQDKRTKPERVNLEFWRSDLRLVLSDLKPLIQFPIRHILPDNFFLRKDDIVHLKTRITENQGVFMPFPHTPFVSAIAFAFYKLQNNANIESVVKESSLTKVFEMSPDQVKKTIGSVQIMLSNGRVDVVQEEYYSWLQRGKRLVPPSFVSWRMAREDYERMCREKWEMVLYRTDNGITATCPIKASDWVVVEA</sequence>
<reference evidence="1 2" key="1">
    <citation type="journal article" date="2010" name="Proc. Natl. Acad. Sci. U.S.A.">
        <title>Insights into evolution of multicellular fungi from the assembled chromosomes of the mushroom Coprinopsis cinerea (Coprinus cinereus).</title>
        <authorList>
            <person name="Stajich J.E."/>
            <person name="Wilke S.K."/>
            <person name="Ahren D."/>
            <person name="Au C.H."/>
            <person name="Birren B.W."/>
            <person name="Borodovsky M."/>
            <person name="Burns C."/>
            <person name="Canback B."/>
            <person name="Casselton L.A."/>
            <person name="Cheng C.K."/>
            <person name="Deng J."/>
            <person name="Dietrich F.S."/>
            <person name="Fargo D.C."/>
            <person name="Farman M.L."/>
            <person name="Gathman A.C."/>
            <person name="Goldberg J."/>
            <person name="Guigo R."/>
            <person name="Hoegger P.J."/>
            <person name="Hooker J.B."/>
            <person name="Huggins A."/>
            <person name="James T.Y."/>
            <person name="Kamada T."/>
            <person name="Kilaru S."/>
            <person name="Kodira C."/>
            <person name="Kues U."/>
            <person name="Kupfer D."/>
            <person name="Kwan H.S."/>
            <person name="Lomsadze A."/>
            <person name="Li W."/>
            <person name="Lilly W.W."/>
            <person name="Ma L.J."/>
            <person name="Mackey A.J."/>
            <person name="Manning G."/>
            <person name="Martin F."/>
            <person name="Muraguchi H."/>
            <person name="Natvig D.O."/>
            <person name="Palmerini H."/>
            <person name="Ramesh M.A."/>
            <person name="Rehmeyer C.J."/>
            <person name="Roe B.A."/>
            <person name="Shenoy N."/>
            <person name="Stanke M."/>
            <person name="Ter-Hovhannisyan V."/>
            <person name="Tunlid A."/>
            <person name="Velagapudi R."/>
            <person name="Vision T.J."/>
            <person name="Zeng Q."/>
            <person name="Zolan M.E."/>
            <person name="Pukkila P.J."/>
        </authorList>
    </citation>
    <scope>NUCLEOTIDE SEQUENCE [LARGE SCALE GENOMIC DNA]</scope>
    <source>
        <strain evidence="2">Okayama-7 / 130 / ATCC MYA-4618 / FGSC 9003</strain>
    </source>
</reference>
<dbReference type="RefSeq" id="XP_002912060.1">
    <property type="nucleotide sequence ID" value="XM_002912014.1"/>
</dbReference>
<dbReference type="GeneID" id="6009608"/>
<evidence type="ECO:0000313" key="2">
    <source>
        <dbReference type="Proteomes" id="UP000001861"/>
    </source>
</evidence>
<dbReference type="OMA" id="WNTRENG"/>
<organism evidence="1 2">
    <name type="scientific">Coprinopsis cinerea (strain Okayama-7 / 130 / ATCC MYA-4618 / FGSC 9003)</name>
    <name type="common">Inky cap fungus</name>
    <name type="synonym">Hormographiella aspergillata</name>
    <dbReference type="NCBI Taxonomy" id="240176"/>
    <lineage>
        <taxon>Eukaryota</taxon>
        <taxon>Fungi</taxon>
        <taxon>Dikarya</taxon>
        <taxon>Basidiomycota</taxon>
        <taxon>Agaricomycotina</taxon>
        <taxon>Agaricomycetes</taxon>
        <taxon>Agaricomycetidae</taxon>
        <taxon>Agaricales</taxon>
        <taxon>Agaricineae</taxon>
        <taxon>Psathyrellaceae</taxon>
        <taxon>Coprinopsis</taxon>
    </lineage>
</organism>
<dbReference type="eggNOG" id="ENOG502S1W1">
    <property type="taxonomic scope" value="Eukaryota"/>
</dbReference>
<name>D6RJU0_COPC7</name>
<dbReference type="Proteomes" id="UP000001861">
    <property type="component" value="Unassembled WGS sequence"/>
</dbReference>
<protein>
    <recommendedName>
        <fullName evidence="3">DUF4470 domain-containing protein</fullName>
    </recommendedName>
</protein>
<comment type="caution">
    <text evidence="1">The sequence shown here is derived from an EMBL/GenBank/DDBJ whole genome shotgun (WGS) entry which is preliminary data.</text>
</comment>
<dbReference type="SUPFAM" id="SSF48452">
    <property type="entry name" value="TPR-like"/>
    <property type="match status" value="1"/>
</dbReference>
<dbReference type="InterPro" id="IPR011990">
    <property type="entry name" value="TPR-like_helical_dom_sf"/>
</dbReference>
<dbReference type="VEuPathDB" id="FungiDB:CC1G_13593"/>
<dbReference type="KEGG" id="cci:CC1G_13593"/>
<accession>D6RJU0</accession>
<dbReference type="Gene3D" id="1.25.40.10">
    <property type="entry name" value="Tetratricopeptide repeat domain"/>
    <property type="match status" value="1"/>
</dbReference>
<dbReference type="InParanoid" id="D6RJU0"/>
<dbReference type="HOGENOM" id="CLU_017710_0_0_1"/>